<feature type="transmembrane region" description="Helical" evidence="1">
    <location>
        <begin position="387"/>
        <end position="404"/>
    </location>
</feature>
<dbReference type="AlphaFoldDB" id="A0A8S1L4F1"/>
<feature type="transmembrane region" description="Helical" evidence="1">
    <location>
        <begin position="41"/>
        <end position="57"/>
    </location>
</feature>
<feature type="transmembrane region" description="Helical" evidence="1">
    <location>
        <begin position="234"/>
        <end position="250"/>
    </location>
</feature>
<organism evidence="2 3">
    <name type="scientific">Paramecium sonneborni</name>
    <dbReference type="NCBI Taxonomy" id="65129"/>
    <lineage>
        <taxon>Eukaryota</taxon>
        <taxon>Sar</taxon>
        <taxon>Alveolata</taxon>
        <taxon>Ciliophora</taxon>
        <taxon>Intramacronucleata</taxon>
        <taxon>Oligohymenophorea</taxon>
        <taxon>Peniculida</taxon>
        <taxon>Parameciidae</taxon>
        <taxon>Paramecium</taxon>
    </lineage>
</organism>
<reference evidence="2" key="1">
    <citation type="submission" date="2021-01" db="EMBL/GenBank/DDBJ databases">
        <authorList>
            <consortium name="Genoscope - CEA"/>
            <person name="William W."/>
        </authorList>
    </citation>
    <scope>NUCLEOTIDE SEQUENCE</scope>
</reference>
<comment type="caution">
    <text evidence="2">The sequence shown here is derived from an EMBL/GenBank/DDBJ whole genome shotgun (WGS) entry which is preliminary data.</text>
</comment>
<feature type="transmembrane region" description="Helical" evidence="1">
    <location>
        <begin position="64"/>
        <end position="82"/>
    </location>
</feature>
<evidence type="ECO:0008006" key="4">
    <source>
        <dbReference type="Google" id="ProtNLM"/>
    </source>
</evidence>
<feature type="transmembrane region" description="Helical" evidence="1">
    <location>
        <begin position="124"/>
        <end position="143"/>
    </location>
</feature>
<evidence type="ECO:0000313" key="3">
    <source>
        <dbReference type="Proteomes" id="UP000692954"/>
    </source>
</evidence>
<feature type="transmembrane region" description="Helical" evidence="1">
    <location>
        <begin position="324"/>
        <end position="344"/>
    </location>
</feature>
<keyword evidence="1" id="KW-1133">Transmembrane helix</keyword>
<feature type="transmembrane region" description="Helical" evidence="1">
    <location>
        <begin position="294"/>
        <end position="312"/>
    </location>
</feature>
<feature type="transmembrane region" description="Helical" evidence="1">
    <location>
        <begin position="88"/>
        <end position="112"/>
    </location>
</feature>
<accession>A0A8S1L4F1</accession>
<keyword evidence="1" id="KW-0812">Transmembrane</keyword>
<keyword evidence="3" id="KW-1185">Reference proteome</keyword>
<feature type="transmembrane region" description="Helical" evidence="1">
    <location>
        <begin position="270"/>
        <end position="287"/>
    </location>
</feature>
<gene>
    <name evidence="2" type="ORF">PSON_ATCC_30995.1.T0170166</name>
</gene>
<dbReference type="EMBL" id="CAJJDN010000017">
    <property type="protein sequence ID" value="CAD8062960.1"/>
    <property type="molecule type" value="Genomic_DNA"/>
</dbReference>
<proteinExistence type="predicted"/>
<protein>
    <recommendedName>
        <fullName evidence="4">Transmembrane protein</fullName>
    </recommendedName>
</protein>
<dbReference type="Proteomes" id="UP000692954">
    <property type="component" value="Unassembled WGS sequence"/>
</dbReference>
<name>A0A8S1L4F1_9CILI</name>
<dbReference type="OrthoDB" id="290082at2759"/>
<keyword evidence="1" id="KW-0472">Membrane</keyword>
<feature type="transmembrane region" description="Helical" evidence="1">
    <location>
        <begin position="356"/>
        <end position="375"/>
    </location>
</feature>
<evidence type="ECO:0000313" key="2">
    <source>
        <dbReference type="EMBL" id="CAD8062960.1"/>
    </source>
</evidence>
<feature type="transmembrane region" description="Helical" evidence="1">
    <location>
        <begin position="155"/>
        <end position="176"/>
    </location>
</feature>
<sequence length="422" mass="50200">MFKYKSFWRLYAFSVVLSIPQIVTGYLCVQYLEFPLLDYEWFYIGLALSWLFSPLLLQVTRFKLMGINIIMITIAIIGISTEDYTSQLLYKIYTCIIGMLEGCDWLLTIRFIREQVGWEEERSIYLNNNPLIFFFFGTLLRISYIEDQNFEDQQIVISSLVILTNSIRLISFLTVFNKQSLEYYYRKFKELQGRVIIRNQFQGNIKEIEYFYISNNEAYSQLNMKTSTLFKQQYRNRFLGCIILALLSWLQLNYHNNIKKTKVVLEHPLLYLFPAFLIIAILCQIIYRKFNVRNIMIFFNIILLILSALQLSKFIVNFMQVLEIIINCAMLYSFINYYIGLNLLITQQLPYKGITYTLNLTFLSLCLAQQINQLLKQKQENDENDSRLYYISLSANIICFPILLKLKNVKFLRECEIQQVYN</sequence>
<evidence type="ECO:0000256" key="1">
    <source>
        <dbReference type="SAM" id="Phobius"/>
    </source>
</evidence>